<evidence type="ECO:0000313" key="3">
    <source>
        <dbReference type="EMBL" id="EIW74197.1"/>
    </source>
</evidence>
<evidence type="ECO:0000256" key="2">
    <source>
        <dbReference type="SAM" id="Phobius"/>
    </source>
</evidence>
<dbReference type="KEGG" id="cput:CONPUDRAFT_113580"/>
<proteinExistence type="predicted"/>
<dbReference type="eggNOG" id="ENOG502S31E">
    <property type="taxonomic scope" value="Eukaryota"/>
</dbReference>
<sequence length="541" mass="56624">MNNARGFAHVRVGHAGSPINFHHKKRASSSSCTSGGFYISPASGQTVSVSDPFSMAWDPSCLTGVSAVDIYVIAQSLSVPRIHMWQNVNNALGSYNSSLDAAWWNSTSSMDLQLSIVASGTQPFLSPFPAAPVFTATYDDTKSASYGSTGSSAVTYVNNFGGNKSLSRGKIAAGILIPLLFIGLAAAWYLKRARAKGKEKTKRFSEMVDKRMSVISNDWKAISVAGAQAAVRHSMALSSSGNRNSTFGGGSAVSSAGAVDGMHAVSMDEPRDGRIPAAHIRPGVRTSAFGDRVSRVSFAADVRPSLESRRAVVSRAFHNGFVPPVPIIPDSGVSTPGSDEMSPTQTHGAMPLNEEEIFPSLQMMHENSSGDSYLLPSPQHEQYPENHMQMPSPPAPAVTMVPAAVMSPDALLRAYAERRVTSPGPGSPGISSKPTSPAPAFPQPMHFTGPLGNGNGSGNGYGHSPNMSLGAGASAVTGASASNGGMRVLYAPTTPPPAAQLPELPFQHQQQQGMGHSAKKSSGVARFTIYDDEDAYAGTAS</sequence>
<feature type="region of interest" description="Disordered" evidence="1">
    <location>
        <begin position="419"/>
        <end position="463"/>
    </location>
</feature>
<dbReference type="Proteomes" id="UP000053558">
    <property type="component" value="Unassembled WGS sequence"/>
</dbReference>
<protein>
    <submittedName>
        <fullName evidence="3">Uncharacterized protein</fullName>
    </submittedName>
</protein>
<feature type="compositionally biased region" description="Gly residues" evidence="1">
    <location>
        <begin position="451"/>
        <end position="461"/>
    </location>
</feature>
<accession>R7SEQ8</accession>
<reference evidence="4" key="1">
    <citation type="journal article" date="2012" name="Science">
        <title>The Paleozoic origin of enzymatic lignin decomposition reconstructed from 31 fungal genomes.</title>
        <authorList>
            <person name="Floudas D."/>
            <person name="Binder M."/>
            <person name="Riley R."/>
            <person name="Barry K."/>
            <person name="Blanchette R.A."/>
            <person name="Henrissat B."/>
            <person name="Martinez A.T."/>
            <person name="Otillar R."/>
            <person name="Spatafora J.W."/>
            <person name="Yadav J.S."/>
            <person name="Aerts A."/>
            <person name="Benoit I."/>
            <person name="Boyd A."/>
            <person name="Carlson A."/>
            <person name="Copeland A."/>
            <person name="Coutinho P.M."/>
            <person name="de Vries R.P."/>
            <person name="Ferreira P."/>
            <person name="Findley K."/>
            <person name="Foster B."/>
            <person name="Gaskell J."/>
            <person name="Glotzer D."/>
            <person name="Gorecki P."/>
            <person name="Heitman J."/>
            <person name="Hesse C."/>
            <person name="Hori C."/>
            <person name="Igarashi K."/>
            <person name="Jurgens J.A."/>
            <person name="Kallen N."/>
            <person name="Kersten P."/>
            <person name="Kohler A."/>
            <person name="Kuees U."/>
            <person name="Kumar T.K.A."/>
            <person name="Kuo A."/>
            <person name="LaButti K."/>
            <person name="Larrondo L.F."/>
            <person name="Lindquist E."/>
            <person name="Ling A."/>
            <person name="Lombard V."/>
            <person name="Lucas S."/>
            <person name="Lundell T."/>
            <person name="Martin R."/>
            <person name="McLaughlin D.J."/>
            <person name="Morgenstern I."/>
            <person name="Morin E."/>
            <person name="Murat C."/>
            <person name="Nagy L.G."/>
            <person name="Nolan M."/>
            <person name="Ohm R.A."/>
            <person name="Patyshakuliyeva A."/>
            <person name="Rokas A."/>
            <person name="Ruiz-Duenas F.J."/>
            <person name="Sabat G."/>
            <person name="Salamov A."/>
            <person name="Samejima M."/>
            <person name="Schmutz J."/>
            <person name="Slot J.C."/>
            <person name="St John F."/>
            <person name="Stenlid J."/>
            <person name="Sun H."/>
            <person name="Sun S."/>
            <person name="Syed K."/>
            <person name="Tsang A."/>
            <person name="Wiebenga A."/>
            <person name="Young D."/>
            <person name="Pisabarro A."/>
            <person name="Eastwood D.C."/>
            <person name="Martin F."/>
            <person name="Cullen D."/>
            <person name="Grigoriev I.V."/>
            <person name="Hibbett D.S."/>
        </authorList>
    </citation>
    <scope>NUCLEOTIDE SEQUENCE [LARGE SCALE GENOMIC DNA]</scope>
    <source>
        <strain evidence="4">RWD-64-598 SS2</strain>
    </source>
</reference>
<organism evidence="3 4">
    <name type="scientific">Coniophora puteana (strain RWD-64-598)</name>
    <name type="common">Brown rot fungus</name>
    <dbReference type="NCBI Taxonomy" id="741705"/>
    <lineage>
        <taxon>Eukaryota</taxon>
        <taxon>Fungi</taxon>
        <taxon>Dikarya</taxon>
        <taxon>Basidiomycota</taxon>
        <taxon>Agaricomycotina</taxon>
        <taxon>Agaricomycetes</taxon>
        <taxon>Agaricomycetidae</taxon>
        <taxon>Boletales</taxon>
        <taxon>Coniophorineae</taxon>
        <taxon>Coniophoraceae</taxon>
        <taxon>Coniophora</taxon>
    </lineage>
</organism>
<gene>
    <name evidence="3" type="ORF">CONPUDRAFT_113580</name>
</gene>
<dbReference type="RefSeq" id="XP_007775564.1">
    <property type="nucleotide sequence ID" value="XM_007777374.1"/>
</dbReference>
<keyword evidence="2" id="KW-0472">Membrane</keyword>
<feature type="region of interest" description="Disordered" evidence="1">
    <location>
        <begin position="366"/>
        <end position="390"/>
    </location>
</feature>
<dbReference type="GeneID" id="19199021"/>
<feature type="transmembrane region" description="Helical" evidence="2">
    <location>
        <begin position="171"/>
        <end position="190"/>
    </location>
</feature>
<feature type="compositionally biased region" description="Low complexity" evidence="1">
    <location>
        <begin position="422"/>
        <end position="435"/>
    </location>
</feature>
<keyword evidence="4" id="KW-1185">Reference proteome</keyword>
<feature type="region of interest" description="Disordered" evidence="1">
    <location>
        <begin position="506"/>
        <end position="525"/>
    </location>
</feature>
<evidence type="ECO:0000256" key="1">
    <source>
        <dbReference type="SAM" id="MobiDB-lite"/>
    </source>
</evidence>
<dbReference type="EMBL" id="JH711593">
    <property type="protein sequence ID" value="EIW74197.1"/>
    <property type="molecule type" value="Genomic_DNA"/>
</dbReference>
<dbReference type="AlphaFoldDB" id="R7SEQ8"/>
<name>R7SEQ8_CONPW</name>
<dbReference type="OrthoDB" id="3363836at2759"/>
<keyword evidence="2" id="KW-0812">Transmembrane</keyword>
<evidence type="ECO:0000313" key="4">
    <source>
        <dbReference type="Proteomes" id="UP000053558"/>
    </source>
</evidence>
<keyword evidence="2" id="KW-1133">Transmembrane helix</keyword>